<accession>A0ABV0T573</accession>
<proteinExistence type="predicted"/>
<evidence type="ECO:0000313" key="2">
    <source>
        <dbReference type="Proteomes" id="UP001482620"/>
    </source>
</evidence>
<name>A0ABV0T573_9TELE</name>
<sequence length="130" mass="14543">LCRKYMVAATRIINVNQCKVRKSHCINNPILLVCSNGWHITMHQSTATPVICYNHLPSCHCFLRASSGGLEELQIVDHSLLRSLQRTPLPALSTPTLELFNVQSLTNKSLLIRDHILDKALYIIAPFPAA</sequence>
<reference evidence="1 2" key="1">
    <citation type="submission" date="2021-06" db="EMBL/GenBank/DDBJ databases">
        <authorList>
            <person name="Palmer J.M."/>
        </authorList>
    </citation>
    <scope>NUCLEOTIDE SEQUENCE [LARGE SCALE GENOMIC DNA]</scope>
    <source>
        <strain evidence="2">if_2019</strain>
        <tissue evidence="1">Muscle</tissue>
    </source>
</reference>
<feature type="non-terminal residue" evidence="1">
    <location>
        <position position="1"/>
    </location>
</feature>
<comment type="caution">
    <text evidence="1">The sequence shown here is derived from an EMBL/GenBank/DDBJ whole genome shotgun (WGS) entry which is preliminary data.</text>
</comment>
<dbReference type="EMBL" id="JAHRIQ010018343">
    <property type="protein sequence ID" value="MEQ2227211.1"/>
    <property type="molecule type" value="Genomic_DNA"/>
</dbReference>
<dbReference type="Proteomes" id="UP001482620">
    <property type="component" value="Unassembled WGS sequence"/>
</dbReference>
<gene>
    <name evidence="1" type="ORF">ILYODFUR_035458</name>
</gene>
<evidence type="ECO:0000313" key="1">
    <source>
        <dbReference type="EMBL" id="MEQ2227211.1"/>
    </source>
</evidence>
<organism evidence="1 2">
    <name type="scientific">Ilyodon furcidens</name>
    <name type="common">goldbreast splitfin</name>
    <dbReference type="NCBI Taxonomy" id="33524"/>
    <lineage>
        <taxon>Eukaryota</taxon>
        <taxon>Metazoa</taxon>
        <taxon>Chordata</taxon>
        <taxon>Craniata</taxon>
        <taxon>Vertebrata</taxon>
        <taxon>Euteleostomi</taxon>
        <taxon>Actinopterygii</taxon>
        <taxon>Neopterygii</taxon>
        <taxon>Teleostei</taxon>
        <taxon>Neoteleostei</taxon>
        <taxon>Acanthomorphata</taxon>
        <taxon>Ovalentaria</taxon>
        <taxon>Atherinomorphae</taxon>
        <taxon>Cyprinodontiformes</taxon>
        <taxon>Goodeidae</taxon>
        <taxon>Ilyodon</taxon>
    </lineage>
</organism>
<protein>
    <submittedName>
        <fullName evidence="1">Uncharacterized protein</fullName>
    </submittedName>
</protein>
<keyword evidence="2" id="KW-1185">Reference proteome</keyword>